<evidence type="ECO:0000259" key="4">
    <source>
        <dbReference type="Pfam" id="PF25917"/>
    </source>
</evidence>
<dbReference type="PANTHER" id="PTHR30469">
    <property type="entry name" value="MULTIDRUG RESISTANCE PROTEIN MDTA"/>
    <property type="match status" value="1"/>
</dbReference>
<dbReference type="InterPro" id="IPR006143">
    <property type="entry name" value="RND_pump_MFP"/>
</dbReference>
<dbReference type="NCBIfam" id="TIGR01730">
    <property type="entry name" value="RND_mfp"/>
    <property type="match status" value="1"/>
</dbReference>
<evidence type="ECO:0000256" key="1">
    <source>
        <dbReference type="ARBA" id="ARBA00009477"/>
    </source>
</evidence>
<feature type="coiled-coil region" evidence="2">
    <location>
        <begin position="104"/>
        <end position="131"/>
    </location>
</feature>
<name>A0A1F5IR95_9BACT</name>
<dbReference type="InterPro" id="IPR058792">
    <property type="entry name" value="Beta-barrel_RND_2"/>
</dbReference>
<evidence type="ECO:0000256" key="3">
    <source>
        <dbReference type="SAM" id="Phobius"/>
    </source>
</evidence>
<dbReference type="Gene3D" id="2.40.30.170">
    <property type="match status" value="1"/>
</dbReference>
<feature type="domain" description="CusB-like beta-barrel" evidence="5">
    <location>
        <begin position="203"/>
        <end position="273"/>
    </location>
</feature>
<feature type="domain" description="Multidrug resistance protein MdtA-like barrel-sandwich hybrid" evidence="4">
    <location>
        <begin position="65"/>
        <end position="195"/>
    </location>
</feature>
<organism evidence="6 7">
    <name type="scientific">Candidatus Daviesbacteria bacterium RIFCSPHIGHO2_01_FULL_41_23</name>
    <dbReference type="NCBI Taxonomy" id="1797764"/>
    <lineage>
        <taxon>Bacteria</taxon>
        <taxon>Candidatus Daviesiibacteriota</taxon>
    </lineage>
</organism>
<keyword evidence="3" id="KW-0472">Membrane</keyword>
<dbReference type="Gene3D" id="2.40.50.100">
    <property type="match status" value="1"/>
</dbReference>
<dbReference type="Gene3D" id="2.40.420.20">
    <property type="match status" value="1"/>
</dbReference>
<dbReference type="GO" id="GO:1990281">
    <property type="term" value="C:efflux pump complex"/>
    <property type="evidence" value="ECO:0007669"/>
    <property type="project" value="TreeGrafter"/>
</dbReference>
<sequence>MRIFRILKPTKKKVIILIILAVAVFLGFYFFGKPKATPLQFATVQRQDIKATVSASGTLSGKDSANLRFRSSGRLAYINVKSGDRVTKGQVIAGLDTQDLNIALQQAQNTYRDKQAIAEKAEDEVKDHSKDESFTQKVTRTTAQAARDSAFDSVKAAQRAFQDAVITSPINGVITQAIEVPNQVVSSADLIAQVVDDSETYFDAEIDESDIAGVSVGQEAEVGLNTYPDKIFTGKVAEIKPSAKTTSSNATVIIVRILMDKADIKNIPGLNGQGTITVAKAPNALSIPIESIQNDNTVAISGPKGITKLPITLGIKSDIDAEVKSGLSEGQQIILNPPAEK</sequence>
<keyword evidence="3" id="KW-1133">Transmembrane helix</keyword>
<evidence type="ECO:0000313" key="6">
    <source>
        <dbReference type="EMBL" id="OGE18888.1"/>
    </source>
</evidence>
<keyword evidence="3" id="KW-0812">Transmembrane</keyword>
<evidence type="ECO:0000313" key="7">
    <source>
        <dbReference type="Proteomes" id="UP000176336"/>
    </source>
</evidence>
<dbReference type="Pfam" id="PF25954">
    <property type="entry name" value="Beta-barrel_RND_2"/>
    <property type="match status" value="1"/>
</dbReference>
<dbReference type="AlphaFoldDB" id="A0A1F5IR95"/>
<evidence type="ECO:0000259" key="5">
    <source>
        <dbReference type="Pfam" id="PF25954"/>
    </source>
</evidence>
<dbReference type="Pfam" id="PF25917">
    <property type="entry name" value="BSH_RND"/>
    <property type="match status" value="1"/>
</dbReference>
<reference evidence="6 7" key="1">
    <citation type="journal article" date="2016" name="Nat. Commun.">
        <title>Thousands of microbial genomes shed light on interconnected biogeochemical processes in an aquifer system.</title>
        <authorList>
            <person name="Anantharaman K."/>
            <person name="Brown C.T."/>
            <person name="Hug L.A."/>
            <person name="Sharon I."/>
            <person name="Castelle C.J."/>
            <person name="Probst A.J."/>
            <person name="Thomas B.C."/>
            <person name="Singh A."/>
            <person name="Wilkins M.J."/>
            <person name="Karaoz U."/>
            <person name="Brodie E.L."/>
            <person name="Williams K.H."/>
            <person name="Hubbard S.S."/>
            <person name="Banfield J.F."/>
        </authorList>
    </citation>
    <scope>NUCLEOTIDE SEQUENCE [LARGE SCALE GENOMIC DNA]</scope>
</reference>
<dbReference type="InterPro" id="IPR058625">
    <property type="entry name" value="MdtA-like_BSH"/>
</dbReference>
<proteinExistence type="inferred from homology"/>
<gene>
    <name evidence="6" type="ORF">A2871_02765</name>
</gene>
<comment type="caution">
    <text evidence="6">The sequence shown here is derived from an EMBL/GenBank/DDBJ whole genome shotgun (WGS) entry which is preliminary data.</text>
</comment>
<protein>
    <submittedName>
        <fullName evidence="6">Uncharacterized protein</fullName>
    </submittedName>
</protein>
<evidence type="ECO:0000256" key="2">
    <source>
        <dbReference type="SAM" id="Coils"/>
    </source>
</evidence>
<accession>A0A1F5IR95</accession>
<feature type="transmembrane region" description="Helical" evidence="3">
    <location>
        <begin position="12"/>
        <end position="31"/>
    </location>
</feature>
<dbReference type="EMBL" id="MFCR01000008">
    <property type="protein sequence ID" value="OGE18888.1"/>
    <property type="molecule type" value="Genomic_DNA"/>
</dbReference>
<keyword evidence="2" id="KW-0175">Coiled coil</keyword>
<dbReference type="GO" id="GO:0015562">
    <property type="term" value="F:efflux transmembrane transporter activity"/>
    <property type="evidence" value="ECO:0007669"/>
    <property type="project" value="TreeGrafter"/>
</dbReference>
<dbReference type="PANTHER" id="PTHR30469:SF33">
    <property type="entry name" value="SLR1207 PROTEIN"/>
    <property type="match status" value="1"/>
</dbReference>
<dbReference type="Proteomes" id="UP000176336">
    <property type="component" value="Unassembled WGS sequence"/>
</dbReference>
<dbReference type="SUPFAM" id="SSF111369">
    <property type="entry name" value="HlyD-like secretion proteins"/>
    <property type="match status" value="1"/>
</dbReference>
<comment type="similarity">
    <text evidence="1">Belongs to the membrane fusion protein (MFP) (TC 8.A.1) family.</text>
</comment>